<gene>
    <name evidence="1" type="ORF">C484_18582</name>
</gene>
<evidence type="ECO:0000313" key="2">
    <source>
        <dbReference type="Proteomes" id="UP000011648"/>
    </source>
</evidence>
<dbReference type="Gene3D" id="2.60.120.200">
    <property type="match status" value="1"/>
</dbReference>
<dbReference type="EMBL" id="AOIL01000062">
    <property type="protein sequence ID" value="ELY86251.1"/>
    <property type="molecule type" value="Genomic_DNA"/>
</dbReference>
<keyword evidence="2" id="KW-1185">Reference proteome</keyword>
<protein>
    <recommendedName>
        <fullName evidence="3">GH16 domain-containing protein</fullName>
    </recommendedName>
</protein>
<name>L9ZJM8_9EURY</name>
<accession>L9ZJM8</accession>
<dbReference type="AlphaFoldDB" id="L9ZJM8"/>
<reference evidence="1 2" key="1">
    <citation type="journal article" date="2014" name="PLoS Genet.">
        <title>Phylogenetically driven sequencing of extremely halophilic archaea reveals strategies for static and dynamic osmo-response.</title>
        <authorList>
            <person name="Becker E.A."/>
            <person name="Seitzer P.M."/>
            <person name="Tritt A."/>
            <person name="Larsen D."/>
            <person name="Krusor M."/>
            <person name="Yao A.I."/>
            <person name="Wu D."/>
            <person name="Madern D."/>
            <person name="Eisen J.A."/>
            <person name="Darling A.E."/>
            <person name="Facciotti M.T."/>
        </authorList>
    </citation>
    <scope>NUCLEOTIDE SEQUENCE [LARGE SCALE GENOMIC DNA]</scope>
    <source>
        <strain evidence="1 2">DSM 12281</strain>
    </source>
</reference>
<sequence>MEQSDQDSRRVTRRQAMQGGAGIVFGSILSAGVLGMQPDDTNTDGPGSQTEIRQTEMTHLEYDEYNSWSDMYWRSAGDRDNISLGSFPAYTDDTALQIRAQDGGHWGIDTHYEFVRGATKLSGEFNFTIGKNWRMEGREEASCRLWNCAASLGEGFAGGGQPDGTNGWSNRLYVTNWQTDPDGPFHLHSYTYHMDRIYDTDYIIDGERYALAQPEIVPGEWYNFKYTVQVNTVEDGRANPDGAVTYWLDGNKIYQRSDLRFTEDLDSNIIDTNGPAVHYGGQYTAPQDLYAYFEDHAMEAWSGNPRDPCSTS</sequence>
<proteinExistence type="predicted"/>
<dbReference type="Proteomes" id="UP000011648">
    <property type="component" value="Unassembled WGS sequence"/>
</dbReference>
<evidence type="ECO:0008006" key="3">
    <source>
        <dbReference type="Google" id="ProtNLM"/>
    </source>
</evidence>
<evidence type="ECO:0000313" key="1">
    <source>
        <dbReference type="EMBL" id="ELY86251.1"/>
    </source>
</evidence>
<organism evidence="1 2">
    <name type="scientific">Natrialba taiwanensis DSM 12281</name>
    <dbReference type="NCBI Taxonomy" id="1230458"/>
    <lineage>
        <taxon>Archaea</taxon>
        <taxon>Methanobacteriati</taxon>
        <taxon>Methanobacteriota</taxon>
        <taxon>Stenosarchaea group</taxon>
        <taxon>Halobacteria</taxon>
        <taxon>Halobacteriales</taxon>
        <taxon>Natrialbaceae</taxon>
        <taxon>Natrialba</taxon>
    </lineage>
</organism>
<comment type="caution">
    <text evidence="1">The sequence shown here is derived from an EMBL/GenBank/DDBJ whole genome shotgun (WGS) entry which is preliminary data.</text>
</comment>